<comment type="similarity">
    <text evidence="2">Belongs to the ACC deaminase/D-cysteine desulfhydrase family.</text>
</comment>
<evidence type="ECO:0000256" key="4">
    <source>
        <dbReference type="PIRSR" id="PIRSR006278-1"/>
    </source>
</evidence>
<dbReference type="InterPro" id="IPR036052">
    <property type="entry name" value="TrpB-like_PALP_sf"/>
</dbReference>
<dbReference type="AlphaFoldDB" id="A0AAD5Q3X2"/>
<evidence type="ECO:0000256" key="3">
    <source>
        <dbReference type="ARBA" id="ARBA00022898"/>
    </source>
</evidence>
<evidence type="ECO:0000313" key="7">
    <source>
        <dbReference type="EMBL" id="KAJ0395742.1"/>
    </source>
</evidence>
<dbReference type="GO" id="GO:0019148">
    <property type="term" value="F:D-cysteine desulfhydrase activity"/>
    <property type="evidence" value="ECO:0007669"/>
    <property type="project" value="TreeGrafter"/>
</dbReference>
<sequence>MLSSAAYTLPRWASALRPHAPTHRLRMGHFPTPVFSFSPPGLPPHVQLYIKRDDFSGLEMSGNKMRKLEFIFHDVLAQQADCIVTCGGIQSNHCRATAVAARMLGLDSFLLLRTNEPDEDPGIVGNVLFDRLVGAEIIQMSRQEYGRYGSDVMIERTCERLRASGRRPYAIPVGGSNALGTWGYLQAIEEIHSQLEELQLSITDIAFACGSGGTAAGLGLGSYLFASHHRDHGSTPALQLDYSAPSRLPVHAYIVCDKDEYFFNYIDQKIFPGMGVDAAQMSSRSMLQITNAQGTGYARSTTEELRFIADVARHTGVVLDPVYSGKALFHLVKELQSQPERFVGRSILFVHTGGQFGVYDKARQLDFLCDETPVQRFRMEN</sequence>
<comment type="caution">
    <text evidence="7">The sequence shown here is derived from an EMBL/GenBank/DDBJ whole genome shotgun (WGS) entry which is preliminary data.</text>
</comment>
<feature type="modified residue" description="N6-(pyridoxal phosphate)lysine" evidence="5">
    <location>
        <position position="64"/>
    </location>
</feature>
<dbReference type="PANTHER" id="PTHR43780">
    <property type="entry name" value="1-AMINOCYCLOPROPANE-1-CARBOXYLATE DEAMINASE-RELATED"/>
    <property type="match status" value="1"/>
</dbReference>
<feature type="domain" description="Tryptophan synthase beta chain-like PALP" evidence="6">
    <location>
        <begin position="27"/>
        <end position="353"/>
    </location>
</feature>
<dbReference type="InterPro" id="IPR001926">
    <property type="entry name" value="TrpB-like_PALP"/>
</dbReference>
<dbReference type="Proteomes" id="UP001209570">
    <property type="component" value="Unassembled WGS sequence"/>
</dbReference>
<comment type="cofactor">
    <cofactor evidence="1">
        <name>pyridoxal 5'-phosphate</name>
        <dbReference type="ChEBI" id="CHEBI:597326"/>
    </cofactor>
</comment>
<accession>A0AAD5Q3X2</accession>
<dbReference type="PANTHER" id="PTHR43780:SF2">
    <property type="entry name" value="1-AMINOCYCLOPROPANE-1-CARBOXYLATE DEAMINASE-RELATED"/>
    <property type="match status" value="1"/>
</dbReference>
<evidence type="ECO:0000259" key="6">
    <source>
        <dbReference type="Pfam" id="PF00291"/>
    </source>
</evidence>
<dbReference type="SUPFAM" id="SSF53686">
    <property type="entry name" value="Tryptophan synthase beta subunit-like PLP-dependent enzymes"/>
    <property type="match status" value="1"/>
</dbReference>
<name>A0AAD5Q3X2_PYTIN</name>
<dbReference type="InterPro" id="IPR005966">
    <property type="entry name" value="D-Cys_desShydrase"/>
</dbReference>
<proteinExistence type="inferred from homology"/>
<evidence type="ECO:0000256" key="2">
    <source>
        <dbReference type="ARBA" id="ARBA00008639"/>
    </source>
</evidence>
<dbReference type="PIRSF" id="PIRSF006278">
    <property type="entry name" value="ACCD_DCysDesulf"/>
    <property type="match status" value="1"/>
</dbReference>
<dbReference type="InterPro" id="IPR027278">
    <property type="entry name" value="ACCD_DCysDesulf"/>
</dbReference>
<protein>
    <recommendedName>
        <fullName evidence="6">Tryptophan synthase beta chain-like PALP domain-containing protein</fullName>
    </recommendedName>
</protein>
<evidence type="ECO:0000256" key="5">
    <source>
        <dbReference type="PIRSR" id="PIRSR006278-2"/>
    </source>
</evidence>
<evidence type="ECO:0000256" key="1">
    <source>
        <dbReference type="ARBA" id="ARBA00001933"/>
    </source>
</evidence>
<organism evidence="7 8">
    <name type="scientific">Pythium insidiosum</name>
    <name type="common">Pythiosis disease agent</name>
    <dbReference type="NCBI Taxonomy" id="114742"/>
    <lineage>
        <taxon>Eukaryota</taxon>
        <taxon>Sar</taxon>
        <taxon>Stramenopiles</taxon>
        <taxon>Oomycota</taxon>
        <taxon>Peronosporomycetes</taxon>
        <taxon>Pythiales</taxon>
        <taxon>Pythiaceae</taxon>
        <taxon>Pythium</taxon>
    </lineage>
</organism>
<feature type="active site" description="Nucleophile" evidence="4">
    <location>
        <position position="91"/>
    </location>
</feature>
<dbReference type="Gene3D" id="3.40.50.1100">
    <property type="match status" value="2"/>
</dbReference>
<dbReference type="EMBL" id="JAKCXM010000327">
    <property type="protein sequence ID" value="KAJ0395742.1"/>
    <property type="molecule type" value="Genomic_DNA"/>
</dbReference>
<dbReference type="Pfam" id="PF00291">
    <property type="entry name" value="PALP"/>
    <property type="match status" value="1"/>
</dbReference>
<keyword evidence="8" id="KW-1185">Reference proteome</keyword>
<keyword evidence="3 5" id="KW-0663">Pyridoxal phosphate</keyword>
<evidence type="ECO:0000313" key="8">
    <source>
        <dbReference type="Proteomes" id="UP001209570"/>
    </source>
</evidence>
<reference evidence="7" key="1">
    <citation type="submission" date="2021-12" db="EMBL/GenBank/DDBJ databases">
        <title>Prjna785345.</title>
        <authorList>
            <person name="Rujirawat T."/>
            <person name="Krajaejun T."/>
        </authorList>
    </citation>
    <scope>NUCLEOTIDE SEQUENCE</scope>
    <source>
        <strain evidence="7">Pi057C3</strain>
    </source>
</reference>
<dbReference type="NCBIfam" id="TIGR01275">
    <property type="entry name" value="ACC_deam_rel"/>
    <property type="match status" value="1"/>
</dbReference>
<gene>
    <name evidence="7" type="ORF">P43SY_004273</name>
</gene>
<dbReference type="FunFam" id="3.40.50.1100:FF:000037">
    <property type="entry name" value="Bifunctional D-cysteine desulfhydrase/1-aminocyclopropane-1-carboxylate deaminase, mitochondrial"/>
    <property type="match status" value="1"/>
</dbReference>